<gene>
    <name evidence="5" type="ORF">FB471_3561</name>
</gene>
<evidence type="ECO:0000313" key="5">
    <source>
        <dbReference type="EMBL" id="TQJ03793.1"/>
    </source>
</evidence>
<dbReference type="RefSeq" id="WP_141999559.1">
    <property type="nucleotide sequence ID" value="NZ_VFML01000001.1"/>
</dbReference>
<dbReference type="Pfam" id="PF14011">
    <property type="entry name" value="ESX-1_EspG"/>
    <property type="match status" value="1"/>
</dbReference>
<keyword evidence="6" id="KW-1185">Reference proteome</keyword>
<accession>A0A542DL51</accession>
<keyword evidence="3" id="KW-0963">Cytoplasm</keyword>
<dbReference type="OrthoDB" id="3623746at2"/>
<protein>
    <submittedName>
        <fullName evidence="5">ESAT-6 protein secretion system EspG family protein</fullName>
    </submittedName>
</protein>
<comment type="subcellular location">
    <subcellularLocation>
        <location evidence="1">Cytoplasm</location>
    </subcellularLocation>
</comment>
<reference evidence="5 6" key="1">
    <citation type="submission" date="2019-06" db="EMBL/GenBank/DDBJ databases">
        <title>Sequencing the genomes of 1000 actinobacteria strains.</title>
        <authorList>
            <person name="Klenk H.-P."/>
        </authorList>
    </citation>
    <scope>NUCLEOTIDE SEQUENCE [LARGE SCALE GENOMIC DNA]</scope>
    <source>
        <strain evidence="5 6">DSM 45679</strain>
    </source>
</reference>
<keyword evidence="4" id="KW-0143">Chaperone</keyword>
<evidence type="ECO:0000313" key="6">
    <source>
        <dbReference type="Proteomes" id="UP000320876"/>
    </source>
</evidence>
<evidence type="ECO:0000256" key="2">
    <source>
        <dbReference type="ARBA" id="ARBA00006411"/>
    </source>
</evidence>
<dbReference type="EMBL" id="VFML01000001">
    <property type="protein sequence ID" value="TQJ03793.1"/>
    <property type="molecule type" value="Genomic_DNA"/>
</dbReference>
<dbReference type="InterPro" id="IPR025734">
    <property type="entry name" value="EspG"/>
</dbReference>
<evidence type="ECO:0000256" key="1">
    <source>
        <dbReference type="ARBA" id="ARBA00004496"/>
    </source>
</evidence>
<evidence type="ECO:0000256" key="4">
    <source>
        <dbReference type="ARBA" id="ARBA00023186"/>
    </source>
</evidence>
<dbReference type="AlphaFoldDB" id="A0A542DL51"/>
<organism evidence="5 6">
    <name type="scientific">Amycolatopsis cihanbeyliensis</name>
    <dbReference type="NCBI Taxonomy" id="1128664"/>
    <lineage>
        <taxon>Bacteria</taxon>
        <taxon>Bacillati</taxon>
        <taxon>Actinomycetota</taxon>
        <taxon>Actinomycetes</taxon>
        <taxon>Pseudonocardiales</taxon>
        <taxon>Pseudonocardiaceae</taxon>
        <taxon>Amycolatopsis</taxon>
    </lineage>
</organism>
<dbReference type="Proteomes" id="UP000320876">
    <property type="component" value="Unassembled WGS sequence"/>
</dbReference>
<evidence type="ECO:0000256" key="3">
    <source>
        <dbReference type="ARBA" id="ARBA00022490"/>
    </source>
</evidence>
<name>A0A542DL51_AMYCI</name>
<comment type="caution">
    <text evidence="5">The sequence shown here is derived from an EMBL/GenBank/DDBJ whole genome shotgun (WGS) entry which is preliminary data.</text>
</comment>
<proteinExistence type="inferred from homology"/>
<sequence>MVLRRTVEMSLHTLLTAMRWHNCGEPHPILLGGASHVPPSAEHQRDCEALEELGALGLVRGRELVGSFEDTLHVLDRPDTEYYAQTRTGDDSYGVLVACRGREAVTVAHQDGTVWLTPVHRDDRALALAKHLPPFPPADFQTFSARQAEFARPDTSGPYEPLPARSQPVRDLHTILDQPYYGIGQLYVARRQDGGPRHEAPASLSYIDIDVGRVGLELTGPADNQHITVFPGDPGNLAERLTKARAPLDP</sequence>
<comment type="similarity">
    <text evidence="2">Belongs to the EspG family.</text>
</comment>